<dbReference type="InterPro" id="IPR007387">
    <property type="entry name" value="TRAP_DctQ"/>
</dbReference>
<feature type="transmembrane region" description="Helical" evidence="9">
    <location>
        <begin position="125"/>
        <end position="144"/>
    </location>
</feature>
<dbReference type="Proteomes" id="UP000214610">
    <property type="component" value="Unassembled WGS sequence"/>
</dbReference>
<feature type="transmembrane region" description="Helical" evidence="9">
    <location>
        <begin position="12"/>
        <end position="33"/>
    </location>
</feature>
<dbReference type="GO" id="GO:0022857">
    <property type="term" value="F:transmembrane transporter activity"/>
    <property type="evidence" value="ECO:0007669"/>
    <property type="project" value="UniProtKB-UniRule"/>
</dbReference>
<dbReference type="EMBL" id="NHMP01000007">
    <property type="protein sequence ID" value="OXE45781.1"/>
    <property type="molecule type" value="Genomic_DNA"/>
</dbReference>
<evidence type="ECO:0000256" key="5">
    <source>
        <dbReference type="ARBA" id="ARBA00022692"/>
    </source>
</evidence>
<keyword evidence="7 9" id="KW-0472">Membrane</keyword>
<evidence type="ECO:0000256" key="9">
    <source>
        <dbReference type="RuleBase" id="RU369079"/>
    </source>
</evidence>
<comment type="similarity">
    <text evidence="8 9">Belongs to the TRAP transporter small permease family.</text>
</comment>
<gene>
    <name evidence="11" type="ORF">ADH67_10180</name>
</gene>
<protein>
    <recommendedName>
        <fullName evidence="9">TRAP transporter small permease protein</fullName>
    </recommendedName>
</protein>
<dbReference type="PANTHER" id="PTHR35011">
    <property type="entry name" value="2,3-DIKETO-L-GULONATE TRAP TRANSPORTER SMALL PERMEASE PROTEIN YIAM"/>
    <property type="match status" value="1"/>
</dbReference>
<accession>A0A227KDT4</accession>
<dbReference type="InterPro" id="IPR055348">
    <property type="entry name" value="DctQ"/>
</dbReference>
<reference evidence="12" key="1">
    <citation type="submission" date="2017-05" db="EMBL/GenBank/DDBJ databases">
        <title>Improved OligoMM genomes.</title>
        <authorList>
            <person name="Garzetti D."/>
        </authorList>
    </citation>
    <scope>NUCLEOTIDE SEQUENCE [LARGE SCALE GENOMIC DNA]</scope>
    <source>
        <strain evidence="12">YL45</strain>
    </source>
</reference>
<comment type="subcellular location">
    <subcellularLocation>
        <location evidence="1 9">Cell inner membrane</location>
        <topology evidence="1 9">Multi-pass membrane protein</topology>
    </subcellularLocation>
</comment>
<keyword evidence="12" id="KW-1185">Reference proteome</keyword>
<comment type="caution">
    <text evidence="11">The sequence shown here is derived from an EMBL/GenBank/DDBJ whole genome shotgun (WGS) entry which is preliminary data.</text>
</comment>
<keyword evidence="3" id="KW-1003">Cell membrane</keyword>
<feature type="domain" description="Tripartite ATP-independent periplasmic transporters DctQ component" evidence="10">
    <location>
        <begin position="21"/>
        <end position="152"/>
    </location>
</feature>
<dbReference type="Pfam" id="PF04290">
    <property type="entry name" value="DctQ"/>
    <property type="match status" value="1"/>
</dbReference>
<keyword evidence="6 9" id="KW-1133">Transmembrane helix</keyword>
<dbReference type="GeneID" id="78361378"/>
<keyword evidence="5 9" id="KW-0812">Transmembrane</keyword>
<evidence type="ECO:0000256" key="1">
    <source>
        <dbReference type="ARBA" id="ARBA00004429"/>
    </source>
</evidence>
<dbReference type="AlphaFoldDB" id="A0A227KDT4"/>
<comment type="subunit">
    <text evidence="9">The complex comprises the extracytoplasmic solute receptor protein and the two transmembrane proteins.</text>
</comment>
<organism evidence="11 12">
    <name type="scientific">Turicimonas muris</name>
    <dbReference type="NCBI Taxonomy" id="1796652"/>
    <lineage>
        <taxon>Bacteria</taxon>
        <taxon>Pseudomonadati</taxon>
        <taxon>Pseudomonadota</taxon>
        <taxon>Betaproteobacteria</taxon>
        <taxon>Burkholderiales</taxon>
        <taxon>Sutterellaceae</taxon>
        <taxon>Turicimonas</taxon>
    </lineage>
</organism>
<sequence>MLNFLNSRFEEILGAFLLGLMACISFINVIVRYCTNFSFSASEELTVNFFVWIVLLGTARAFREGSNFCMNLLYNACPLALRKGMYIFGVVCSIAFFAALVYLGSIEVWDEFSLNVSSESLDIPVWLYTMATPLFSLLIIVRIIQKVISDFKSGLV</sequence>
<dbReference type="RefSeq" id="WP_066592640.1">
    <property type="nucleotide sequence ID" value="NZ_CAJTBZ010000015.1"/>
</dbReference>
<evidence type="ECO:0000256" key="4">
    <source>
        <dbReference type="ARBA" id="ARBA00022519"/>
    </source>
</evidence>
<feature type="transmembrane region" description="Helical" evidence="9">
    <location>
        <begin position="84"/>
        <end position="105"/>
    </location>
</feature>
<evidence type="ECO:0000256" key="7">
    <source>
        <dbReference type="ARBA" id="ARBA00023136"/>
    </source>
</evidence>
<evidence type="ECO:0000256" key="2">
    <source>
        <dbReference type="ARBA" id="ARBA00022448"/>
    </source>
</evidence>
<name>A0A227KDT4_9BURK</name>
<comment type="function">
    <text evidence="9">Part of the tripartite ATP-independent periplasmic (TRAP) transport system.</text>
</comment>
<keyword evidence="4 9" id="KW-0997">Cell inner membrane</keyword>
<evidence type="ECO:0000256" key="3">
    <source>
        <dbReference type="ARBA" id="ARBA00022475"/>
    </source>
</evidence>
<dbReference type="GO" id="GO:0005886">
    <property type="term" value="C:plasma membrane"/>
    <property type="evidence" value="ECO:0007669"/>
    <property type="project" value="UniProtKB-SubCell"/>
</dbReference>
<evidence type="ECO:0000256" key="6">
    <source>
        <dbReference type="ARBA" id="ARBA00022989"/>
    </source>
</evidence>
<evidence type="ECO:0000313" key="11">
    <source>
        <dbReference type="EMBL" id="OXE45781.1"/>
    </source>
</evidence>
<evidence type="ECO:0000313" key="12">
    <source>
        <dbReference type="Proteomes" id="UP000214610"/>
    </source>
</evidence>
<feature type="transmembrane region" description="Helical" evidence="9">
    <location>
        <begin position="45"/>
        <end position="63"/>
    </location>
</feature>
<keyword evidence="2 9" id="KW-0813">Transport</keyword>
<proteinExistence type="inferred from homology"/>
<evidence type="ECO:0000259" key="10">
    <source>
        <dbReference type="Pfam" id="PF04290"/>
    </source>
</evidence>
<evidence type="ECO:0000256" key="8">
    <source>
        <dbReference type="ARBA" id="ARBA00038436"/>
    </source>
</evidence>